<proteinExistence type="predicted"/>
<dbReference type="EMBL" id="CP069362">
    <property type="protein sequence ID" value="WGS64285.1"/>
    <property type="molecule type" value="Genomic_DNA"/>
</dbReference>
<dbReference type="InterPro" id="IPR015943">
    <property type="entry name" value="WD40/YVTN_repeat-like_dom_sf"/>
</dbReference>
<name>A0ABY8PNU1_9BACT</name>
<keyword evidence="3" id="KW-1185">Reference proteome</keyword>
<evidence type="ECO:0000313" key="3">
    <source>
        <dbReference type="Proteomes" id="UP001232493"/>
    </source>
</evidence>
<dbReference type="Proteomes" id="UP001232493">
    <property type="component" value="Chromosome"/>
</dbReference>
<sequence>MLKTNLKIILYLFILISGLSFASPDTFQIVDRIPVGERTFHIDIYGNYATICNYSGTVKVIDYVNGDVTLYVDNGIISRPMAGYYINNYLYVIDNGDPSVKVINKWGNLSRKLRLKARPINMKVLNDKFYITTTNPYGLYIVEKKSLKIEKFYEFPVKTPFISIINNDVLIPMYENEKDNILNTYKLLFRVSDKKFIMNLKRIVFPIDIEKYKDKYYLGEYFDGGIYEFWDNYQKKIAQFGKMLINIGIFNDNIIGNSLFGGLYIYSLKDKTTKVILKNIPITDFAYNSKNDFLFAISHITGEFFVIDKNFQIYETLKLDDYPIDVEVPTDDIILVLCTDGKTLNIIRRF</sequence>
<gene>
    <name evidence="2" type="ORF">JRV97_07855</name>
</gene>
<feature type="chain" id="PRO_5046605398" description="LVIVD repeat protein" evidence="1">
    <location>
        <begin position="23"/>
        <end position="350"/>
    </location>
</feature>
<keyword evidence="1" id="KW-0732">Signal</keyword>
<dbReference type="RefSeq" id="WP_280997818.1">
    <property type="nucleotide sequence ID" value="NZ_CP069362.1"/>
</dbReference>
<dbReference type="SUPFAM" id="SSF50969">
    <property type="entry name" value="YVTN repeat-like/Quinoprotein amine dehydrogenase"/>
    <property type="match status" value="1"/>
</dbReference>
<feature type="signal peptide" evidence="1">
    <location>
        <begin position="1"/>
        <end position="22"/>
    </location>
</feature>
<protein>
    <recommendedName>
        <fullName evidence="4">LVIVD repeat protein</fullName>
    </recommendedName>
</protein>
<dbReference type="InterPro" id="IPR011044">
    <property type="entry name" value="Quino_amine_DH_bsu"/>
</dbReference>
<evidence type="ECO:0000313" key="2">
    <source>
        <dbReference type="EMBL" id="WGS64285.1"/>
    </source>
</evidence>
<evidence type="ECO:0008006" key="4">
    <source>
        <dbReference type="Google" id="ProtNLM"/>
    </source>
</evidence>
<reference evidence="2 3" key="1">
    <citation type="submission" date="2021-02" db="EMBL/GenBank/DDBJ databases">
        <title>Characterization of Marinitoga sp. nov. str. BP5-C20A.</title>
        <authorList>
            <person name="Erauso G."/>
            <person name="Postec A."/>
        </authorList>
    </citation>
    <scope>NUCLEOTIDE SEQUENCE [LARGE SCALE GENOMIC DNA]</scope>
    <source>
        <strain evidence="2 3">BP5-C20A</strain>
    </source>
</reference>
<evidence type="ECO:0000256" key="1">
    <source>
        <dbReference type="SAM" id="SignalP"/>
    </source>
</evidence>
<dbReference type="Gene3D" id="2.130.10.10">
    <property type="entry name" value="YVTN repeat-like/Quinoprotein amine dehydrogenase"/>
    <property type="match status" value="1"/>
</dbReference>
<organism evidence="2 3">
    <name type="scientific">Marinitoga aeolica</name>
    <dbReference type="NCBI Taxonomy" id="2809031"/>
    <lineage>
        <taxon>Bacteria</taxon>
        <taxon>Thermotogati</taxon>
        <taxon>Thermotogota</taxon>
        <taxon>Thermotogae</taxon>
        <taxon>Petrotogales</taxon>
        <taxon>Petrotogaceae</taxon>
        <taxon>Marinitoga</taxon>
    </lineage>
</organism>
<accession>A0ABY8PNU1</accession>